<gene>
    <name evidence="6" type="ORF">HDA44_003230</name>
</gene>
<dbReference type="Gene3D" id="3.30.280.10">
    <property type="entry name" value="Urease, gamma-like subunit"/>
    <property type="match status" value="1"/>
</dbReference>
<evidence type="ECO:0000256" key="2">
    <source>
        <dbReference type="ARBA" id="ARBA00012934"/>
    </source>
</evidence>
<dbReference type="InterPro" id="IPR036461">
    <property type="entry name" value="Urease_betasu_sf"/>
</dbReference>
<dbReference type="RefSeq" id="WP_184835195.1">
    <property type="nucleotide sequence ID" value="NZ_BAAAVN010000006.1"/>
</dbReference>
<dbReference type="NCBIfam" id="TIGR00193">
    <property type="entry name" value="urease_gam"/>
    <property type="match status" value="1"/>
</dbReference>
<dbReference type="UniPathway" id="UPA00258">
    <property type="reaction ID" value="UER00370"/>
</dbReference>
<dbReference type="Pfam" id="PF00699">
    <property type="entry name" value="Urease_beta"/>
    <property type="match status" value="1"/>
</dbReference>
<dbReference type="InterPro" id="IPR002026">
    <property type="entry name" value="Urease_gamma/gamma-beta_su"/>
</dbReference>
<dbReference type="SUPFAM" id="SSF54111">
    <property type="entry name" value="Urease, gamma-subunit"/>
    <property type="match status" value="1"/>
</dbReference>
<dbReference type="SUPFAM" id="SSF51278">
    <property type="entry name" value="Urease, beta-subunit"/>
    <property type="match status" value="1"/>
</dbReference>
<sequence>MHLTPAEQDRLQLYLATLLARERWARGLPLNIPEATALIAHAACEAARDGARLHEAVAAARNVLTSADVLPGVASVLTEIQVEATFDDGTKLIVITRPIEDVSASEPGPGAVLSPLRAAPTYVDPTEIQVTNTSNVAIAVSSHFHFFEVNRALAFDRRTAYGRRLAIPVGAVERFEPGSTRRVLLTPVGGNRIVIGFAGLVDGPLDSPAAQQKAVDRAEEAGYLGANSRDADQGEST</sequence>
<dbReference type="EC" id="3.5.1.5" evidence="2"/>
<keyword evidence="7" id="KW-1185">Reference proteome</keyword>
<dbReference type="Pfam" id="PF00547">
    <property type="entry name" value="Urease_gamma"/>
    <property type="match status" value="1"/>
</dbReference>
<dbReference type="PANTHER" id="PTHR33569">
    <property type="entry name" value="UREASE"/>
    <property type="match status" value="1"/>
</dbReference>
<evidence type="ECO:0000256" key="1">
    <source>
        <dbReference type="ARBA" id="ARBA00004897"/>
    </source>
</evidence>
<dbReference type="PANTHER" id="PTHR33569:SF1">
    <property type="entry name" value="UREASE"/>
    <property type="match status" value="1"/>
</dbReference>
<organism evidence="6 7">
    <name type="scientific">Kribbella solani</name>
    <dbReference type="NCBI Taxonomy" id="236067"/>
    <lineage>
        <taxon>Bacteria</taxon>
        <taxon>Bacillati</taxon>
        <taxon>Actinomycetota</taxon>
        <taxon>Actinomycetes</taxon>
        <taxon>Propionibacteriales</taxon>
        <taxon>Kribbellaceae</taxon>
        <taxon>Kribbella</taxon>
    </lineage>
</organism>
<name>A0A841DPX6_9ACTN</name>
<comment type="catalytic activity">
    <reaction evidence="4">
        <text>urea + 2 H2O + H(+) = hydrogencarbonate + 2 NH4(+)</text>
        <dbReference type="Rhea" id="RHEA:20557"/>
        <dbReference type="ChEBI" id="CHEBI:15377"/>
        <dbReference type="ChEBI" id="CHEBI:15378"/>
        <dbReference type="ChEBI" id="CHEBI:16199"/>
        <dbReference type="ChEBI" id="CHEBI:17544"/>
        <dbReference type="ChEBI" id="CHEBI:28938"/>
        <dbReference type="EC" id="3.5.1.5"/>
    </reaction>
</comment>
<evidence type="ECO:0000256" key="5">
    <source>
        <dbReference type="SAM" id="MobiDB-lite"/>
    </source>
</evidence>
<dbReference type="GO" id="GO:0043419">
    <property type="term" value="P:urea catabolic process"/>
    <property type="evidence" value="ECO:0007669"/>
    <property type="project" value="UniProtKB-UniPathway"/>
</dbReference>
<keyword evidence="3 6" id="KW-0378">Hydrolase</keyword>
<dbReference type="InterPro" id="IPR002019">
    <property type="entry name" value="Urease_beta-like"/>
</dbReference>
<feature type="region of interest" description="Disordered" evidence="5">
    <location>
        <begin position="207"/>
        <end position="237"/>
    </location>
</feature>
<dbReference type="Gene3D" id="2.10.150.10">
    <property type="entry name" value="Urease, beta subunit"/>
    <property type="match status" value="1"/>
</dbReference>
<dbReference type="GO" id="GO:0009039">
    <property type="term" value="F:urease activity"/>
    <property type="evidence" value="ECO:0007669"/>
    <property type="project" value="UniProtKB-EC"/>
</dbReference>
<dbReference type="GO" id="GO:0035550">
    <property type="term" value="C:urease complex"/>
    <property type="evidence" value="ECO:0007669"/>
    <property type="project" value="InterPro"/>
</dbReference>
<evidence type="ECO:0000256" key="4">
    <source>
        <dbReference type="ARBA" id="ARBA00047778"/>
    </source>
</evidence>
<dbReference type="CDD" id="cd00390">
    <property type="entry name" value="Urease_gamma"/>
    <property type="match status" value="1"/>
</dbReference>
<accession>A0A841DPX6</accession>
<evidence type="ECO:0000313" key="7">
    <source>
        <dbReference type="Proteomes" id="UP000558997"/>
    </source>
</evidence>
<dbReference type="Proteomes" id="UP000558997">
    <property type="component" value="Unassembled WGS sequence"/>
</dbReference>
<comment type="pathway">
    <text evidence="1">Nitrogen metabolism; urea degradation; CO(2) and NH(3) from urea (urease route): step 1/1.</text>
</comment>
<protein>
    <recommendedName>
        <fullName evidence="2">urease</fullName>
        <ecNumber evidence="2">3.5.1.5</ecNumber>
    </recommendedName>
</protein>
<dbReference type="InterPro" id="IPR050069">
    <property type="entry name" value="Urease_subunit"/>
</dbReference>
<evidence type="ECO:0000313" key="6">
    <source>
        <dbReference type="EMBL" id="MBB5979889.1"/>
    </source>
</evidence>
<reference evidence="6 7" key="1">
    <citation type="submission" date="2020-08" db="EMBL/GenBank/DDBJ databases">
        <title>Sequencing the genomes of 1000 actinobacteria strains.</title>
        <authorList>
            <person name="Klenk H.-P."/>
        </authorList>
    </citation>
    <scope>NUCLEOTIDE SEQUENCE [LARGE SCALE GENOMIC DNA]</scope>
    <source>
        <strain evidence="6 7">DSM 17294</strain>
    </source>
</reference>
<dbReference type="EMBL" id="JACHNF010000001">
    <property type="protein sequence ID" value="MBB5979889.1"/>
    <property type="molecule type" value="Genomic_DNA"/>
</dbReference>
<proteinExistence type="predicted"/>
<dbReference type="GO" id="GO:0016151">
    <property type="term" value="F:nickel cation binding"/>
    <property type="evidence" value="ECO:0007669"/>
    <property type="project" value="InterPro"/>
</dbReference>
<evidence type="ECO:0000256" key="3">
    <source>
        <dbReference type="ARBA" id="ARBA00022801"/>
    </source>
</evidence>
<dbReference type="AlphaFoldDB" id="A0A841DPX6"/>
<dbReference type="NCBIfam" id="NF009671">
    <property type="entry name" value="PRK13192.1"/>
    <property type="match status" value="1"/>
</dbReference>
<dbReference type="InterPro" id="IPR036463">
    <property type="entry name" value="Urease_gamma_sf"/>
</dbReference>
<comment type="caution">
    <text evidence="6">The sequence shown here is derived from an EMBL/GenBank/DDBJ whole genome shotgun (WGS) entry which is preliminary data.</text>
</comment>